<gene>
    <name evidence="11" type="ORF">MNBD_NITROSPINAE04-629</name>
</gene>
<keyword evidence="2" id="KW-0813">Transport</keyword>
<dbReference type="GO" id="GO:0044718">
    <property type="term" value="P:siderophore transmembrane transport"/>
    <property type="evidence" value="ECO:0007669"/>
    <property type="project" value="TreeGrafter"/>
</dbReference>
<evidence type="ECO:0000256" key="2">
    <source>
        <dbReference type="ARBA" id="ARBA00022448"/>
    </source>
</evidence>
<keyword evidence="5" id="KW-0798">TonB box</keyword>
<evidence type="ECO:0000259" key="9">
    <source>
        <dbReference type="Pfam" id="PF00593"/>
    </source>
</evidence>
<evidence type="ECO:0000256" key="7">
    <source>
        <dbReference type="ARBA" id="ARBA00023170"/>
    </source>
</evidence>
<dbReference type="SUPFAM" id="SSF56935">
    <property type="entry name" value="Porins"/>
    <property type="match status" value="1"/>
</dbReference>
<keyword evidence="7 11" id="KW-0675">Receptor</keyword>
<evidence type="ECO:0000256" key="4">
    <source>
        <dbReference type="ARBA" id="ARBA00022729"/>
    </source>
</evidence>
<feature type="domain" description="TonB-dependent receptor plug" evidence="10">
    <location>
        <begin position="60"/>
        <end position="166"/>
    </location>
</feature>
<dbReference type="GO" id="GO:0015344">
    <property type="term" value="F:siderophore uptake transmembrane transporter activity"/>
    <property type="evidence" value="ECO:0007669"/>
    <property type="project" value="TreeGrafter"/>
</dbReference>
<dbReference type="Pfam" id="PF07715">
    <property type="entry name" value="Plug"/>
    <property type="match status" value="1"/>
</dbReference>
<dbReference type="PANTHER" id="PTHR30069">
    <property type="entry name" value="TONB-DEPENDENT OUTER MEMBRANE RECEPTOR"/>
    <property type="match status" value="1"/>
</dbReference>
<dbReference type="PROSITE" id="PS52016">
    <property type="entry name" value="TONB_DEPENDENT_REC_3"/>
    <property type="match status" value="1"/>
</dbReference>
<dbReference type="AlphaFoldDB" id="A0A3B1D0Q8"/>
<dbReference type="Gene3D" id="2.40.170.20">
    <property type="entry name" value="TonB-dependent receptor, beta-barrel domain"/>
    <property type="match status" value="1"/>
</dbReference>
<feature type="domain" description="TonB-dependent receptor-like beta-barrel" evidence="9">
    <location>
        <begin position="259"/>
        <end position="684"/>
    </location>
</feature>
<dbReference type="InterPro" id="IPR039426">
    <property type="entry name" value="TonB-dep_rcpt-like"/>
</dbReference>
<proteinExistence type="predicted"/>
<keyword evidence="8" id="KW-0998">Cell outer membrane</keyword>
<dbReference type="InterPro" id="IPR000531">
    <property type="entry name" value="Beta-barrel_TonB"/>
</dbReference>
<dbReference type="EMBL" id="UOGA01000292">
    <property type="protein sequence ID" value="VAX25215.1"/>
    <property type="molecule type" value="Genomic_DNA"/>
</dbReference>
<reference evidence="11" key="1">
    <citation type="submission" date="2018-06" db="EMBL/GenBank/DDBJ databases">
        <authorList>
            <person name="Zhirakovskaya E."/>
        </authorList>
    </citation>
    <scope>NUCLEOTIDE SEQUENCE</scope>
</reference>
<evidence type="ECO:0000256" key="6">
    <source>
        <dbReference type="ARBA" id="ARBA00023136"/>
    </source>
</evidence>
<evidence type="ECO:0000256" key="8">
    <source>
        <dbReference type="ARBA" id="ARBA00023237"/>
    </source>
</evidence>
<dbReference type="InterPro" id="IPR012910">
    <property type="entry name" value="Plug_dom"/>
</dbReference>
<evidence type="ECO:0000256" key="3">
    <source>
        <dbReference type="ARBA" id="ARBA00022692"/>
    </source>
</evidence>
<protein>
    <submittedName>
        <fullName evidence="11">TonB-dependent receptor</fullName>
    </submittedName>
</protein>
<evidence type="ECO:0000313" key="11">
    <source>
        <dbReference type="EMBL" id="VAX25215.1"/>
    </source>
</evidence>
<keyword evidence="4" id="KW-0732">Signal</keyword>
<dbReference type="PANTHER" id="PTHR30069:SF29">
    <property type="entry name" value="HEMOGLOBIN AND HEMOGLOBIN-HAPTOGLOBIN-BINDING PROTEIN 1-RELATED"/>
    <property type="match status" value="1"/>
</dbReference>
<dbReference type="GO" id="GO:0009279">
    <property type="term" value="C:cell outer membrane"/>
    <property type="evidence" value="ECO:0007669"/>
    <property type="project" value="UniProtKB-SubCell"/>
</dbReference>
<dbReference type="InterPro" id="IPR037066">
    <property type="entry name" value="Plug_dom_sf"/>
</dbReference>
<evidence type="ECO:0000256" key="1">
    <source>
        <dbReference type="ARBA" id="ARBA00004571"/>
    </source>
</evidence>
<dbReference type="InterPro" id="IPR036942">
    <property type="entry name" value="Beta-barrel_TonB_sf"/>
</dbReference>
<evidence type="ECO:0000256" key="5">
    <source>
        <dbReference type="ARBA" id="ARBA00023077"/>
    </source>
</evidence>
<keyword evidence="3" id="KW-0812">Transmembrane</keyword>
<organism evidence="11">
    <name type="scientific">hydrothermal vent metagenome</name>
    <dbReference type="NCBI Taxonomy" id="652676"/>
    <lineage>
        <taxon>unclassified sequences</taxon>
        <taxon>metagenomes</taxon>
        <taxon>ecological metagenomes</taxon>
    </lineage>
</organism>
<comment type="subcellular location">
    <subcellularLocation>
        <location evidence="1">Cell outer membrane</location>
        <topology evidence="1">Multi-pass membrane protein</topology>
    </subcellularLocation>
</comment>
<dbReference type="Gene3D" id="2.170.130.10">
    <property type="entry name" value="TonB-dependent receptor, plug domain"/>
    <property type="match status" value="1"/>
</dbReference>
<dbReference type="Pfam" id="PF00593">
    <property type="entry name" value="TonB_dep_Rec_b-barrel"/>
    <property type="match status" value="1"/>
</dbReference>
<accession>A0A3B1D0Q8</accession>
<keyword evidence="6" id="KW-0472">Membrane</keyword>
<evidence type="ECO:0000259" key="10">
    <source>
        <dbReference type="Pfam" id="PF07715"/>
    </source>
</evidence>
<name>A0A3B1D0Q8_9ZZZZ</name>
<sequence length="714" mass="79469">MIQAYFLLAVIIISFTSGLASSQEAPSHSIDDASIALEEEMKWLVAEMVVVTASKQVETVKESPVPVTVVTSEMIKNIGAQNLRDVLITYVPGMTSSQDQNEINVAQRGVYASSQQKILVLLNGHRLNARAYSEANPDYSISLDKIKQIEVLRGPGSSLYGNVALTAVINIITKKGEDINGTEVSVGKGAYGQTRLSFLTGKKFEDNSDLFIWGYYYYADGEKVDIPADEDYSIYPKNSTAIVGGVKDLPSYDMGLNYKFGDFTLLASMRYSKYIEPFSAGGSPTGQSYNYDDYAKLDGVGPGLGSKFSNLGITYDKDISDTVNLQVNTYYDTNEIQVALITNPSTKSQGYASWNERDSGAVIQLNKSYETNGKGAGNIMLGAKVDTMSVYDSKFLLGSNGAWTGIGDSPENKLLEIGSETFYSVFAQSKHRFSDKWILNTGLRYDLKDRFKGSSVEATTPRLAVIYIPSQEFDLKVSYAQSFVDSPYWYRYNSLSSFRGGESLKPEYLSSYQITPSFNMAEGRLRSSFNFFYQELSDFIWRNNNAAPDEPIYQNAGFLKSWGIENETSLIEDTYQIRANITYQAAIDAENYAVTGNNIHNVPTWAGNLIVDFSPLPKYEDLLMNVTLRYIGEQLSPVNLTFGDVRSVYDPDRKVDSAFLVNTGFRINNVLADDAFIDARIYNLFDEKYYQGGSVAHPYPQTGRWFMISIGKLL</sequence>